<dbReference type="Proteomes" id="UP000322976">
    <property type="component" value="Unassembled WGS sequence"/>
</dbReference>
<proteinExistence type="predicted"/>
<sequence>MSCTQGNLSIGTMTVPTNPPQISGTGSGVRRLLVSDSPEKLDSTTFGSNKIITLWHDSASGTSVSYRVFIWTQNNTGKKPEMAAGK</sequence>
<evidence type="ECO:0000313" key="2">
    <source>
        <dbReference type="EMBL" id="TZE82318.1"/>
    </source>
</evidence>
<reference evidence="2 3" key="1">
    <citation type="submission" date="2019-08" db="EMBL/GenBank/DDBJ databases">
        <title>Calorimonas adulescens gen. nov., sp. nov., an anaerobic thermophilic bacterium from Sakhalin hot spring.</title>
        <authorList>
            <person name="Khomyakova M.A."/>
            <person name="Merkel A.Y."/>
            <person name="Novikov A."/>
            <person name="Bonch-Osmolovskaya E.A."/>
            <person name="Slobodkin A.I."/>
        </authorList>
    </citation>
    <scope>NUCLEOTIDE SEQUENCE [LARGE SCALE GENOMIC DNA]</scope>
    <source>
        <strain evidence="2 3">A05MB</strain>
    </source>
</reference>
<evidence type="ECO:0000313" key="3">
    <source>
        <dbReference type="Proteomes" id="UP000322976"/>
    </source>
</evidence>
<evidence type="ECO:0000256" key="1">
    <source>
        <dbReference type="SAM" id="MobiDB-lite"/>
    </source>
</evidence>
<keyword evidence="3" id="KW-1185">Reference proteome</keyword>
<organism evidence="2 3">
    <name type="scientific">Calorimonas adulescens</name>
    <dbReference type="NCBI Taxonomy" id="2606906"/>
    <lineage>
        <taxon>Bacteria</taxon>
        <taxon>Bacillati</taxon>
        <taxon>Bacillota</taxon>
        <taxon>Clostridia</taxon>
        <taxon>Thermoanaerobacterales</taxon>
        <taxon>Thermoanaerobacteraceae</taxon>
        <taxon>Calorimonas</taxon>
    </lineage>
</organism>
<dbReference type="RefSeq" id="WP_162523537.1">
    <property type="nucleotide sequence ID" value="NZ_VTPS01000007.1"/>
</dbReference>
<dbReference type="AlphaFoldDB" id="A0A5D8QGE2"/>
<feature type="compositionally biased region" description="Polar residues" evidence="1">
    <location>
        <begin position="1"/>
        <end position="24"/>
    </location>
</feature>
<gene>
    <name evidence="2" type="ORF">FWJ32_06100</name>
</gene>
<protein>
    <submittedName>
        <fullName evidence="2">Uncharacterized protein</fullName>
    </submittedName>
</protein>
<dbReference type="EMBL" id="VTPS01000007">
    <property type="protein sequence ID" value="TZE82318.1"/>
    <property type="molecule type" value="Genomic_DNA"/>
</dbReference>
<name>A0A5D8QGE2_9THEO</name>
<comment type="caution">
    <text evidence="2">The sequence shown here is derived from an EMBL/GenBank/DDBJ whole genome shotgun (WGS) entry which is preliminary data.</text>
</comment>
<feature type="region of interest" description="Disordered" evidence="1">
    <location>
        <begin position="1"/>
        <end position="27"/>
    </location>
</feature>
<accession>A0A5D8QGE2</accession>